<accession>A0A5J9W2Z8</accession>
<evidence type="ECO:0000256" key="1">
    <source>
        <dbReference type="SAM" id="MobiDB-lite"/>
    </source>
</evidence>
<dbReference type="AlphaFoldDB" id="A0A5J9W2Z8"/>
<organism evidence="2 3">
    <name type="scientific">Eragrostis curvula</name>
    <name type="common">weeping love grass</name>
    <dbReference type="NCBI Taxonomy" id="38414"/>
    <lineage>
        <taxon>Eukaryota</taxon>
        <taxon>Viridiplantae</taxon>
        <taxon>Streptophyta</taxon>
        <taxon>Embryophyta</taxon>
        <taxon>Tracheophyta</taxon>
        <taxon>Spermatophyta</taxon>
        <taxon>Magnoliopsida</taxon>
        <taxon>Liliopsida</taxon>
        <taxon>Poales</taxon>
        <taxon>Poaceae</taxon>
        <taxon>PACMAD clade</taxon>
        <taxon>Chloridoideae</taxon>
        <taxon>Eragrostideae</taxon>
        <taxon>Eragrostidinae</taxon>
        <taxon>Eragrostis</taxon>
    </lineage>
</organism>
<keyword evidence="3" id="KW-1185">Reference proteome</keyword>
<dbReference type="Proteomes" id="UP000324897">
    <property type="component" value="Chromosome 4"/>
</dbReference>
<sequence>MAARAAVPPPRRGRPPPQLAAPLKPVPKKKKKSLPNPAVRAPPLIDPCTAAAAFLAGEAPPGGVTVTNVVEENSGGMRRRVTALASRRSRHHRLSPTPCSILTARDLQPGALSPDSSVSPSAPVAASAPPSPSVRGGRRTVAAPVAGEGRVLLLRLRFGPARVAEHRSGSGVQCDRFSGQREECYLHAICGRVCVAITKLIKKFKVTGDE</sequence>
<evidence type="ECO:0000313" key="2">
    <source>
        <dbReference type="EMBL" id="TVU41874.1"/>
    </source>
</evidence>
<gene>
    <name evidence="2" type="ORF">EJB05_15431</name>
</gene>
<name>A0A5J9W2Z8_9POAL</name>
<reference evidence="2 3" key="1">
    <citation type="journal article" date="2019" name="Sci. Rep.">
        <title>A high-quality genome of Eragrostis curvula grass provides insights into Poaceae evolution and supports new strategies to enhance forage quality.</title>
        <authorList>
            <person name="Carballo J."/>
            <person name="Santos B.A.C.M."/>
            <person name="Zappacosta D."/>
            <person name="Garbus I."/>
            <person name="Selva J.P."/>
            <person name="Gallo C.A."/>
            <person name="Diaz A."/>
            <person name="Albertini E."/>
            <person name="Caccamo M."/>
            <person name="Echenique V."/>
        </authorList>
    </citation>
    <scope>NUCLEOTIDE SEQUENCE [LARGE SCALE GENOMIC DNA]</scope>
    <source>
        <strain evidence="3">cv. Victoria</strain>
        <tissue evidence="2">Leaf</tissue>
    </source>
</reference>
<protein>
    <submittedName>
        <fullName evidence="2">Uncharacterized protein</fullName>
    </submittedName>
</protein>
<comment type="caution">
    <text evidence="2">The sequence shown here is derived from an EMBL/GenBank/DDBJ whole genome shotgun (WGS) entry which is preliminary data.</text>
</comment>
<feature type="region of interest" description="Disordered" evidence="1">
    <location>
        <begin position="1"/>
        <end position="43"/>
    </location>
</feature>
<feature type="compositionally biased region" description="Pro residues" evidence="1">
    <location>
        <begin position="7"/>
        <end position="19"/>
    </location>
</feature>
<evidence type="ECO:0000313" key="3">
    <source>
        <dbReference type="Proteomes" id="UP000324897"/>
    </source>
</evidence>
<feature type="non-terminal residue" evidence="2">
    <location>
        <position position="1"/>
    </location>
</feature>
<feature type="compositionally biased region" description="Low complexity" evidence="1">
    <location>
        <begin position="113"/>
        <end position="128"/>
    </location>
</feature>
<feature type="region of interest" description="Disordered" evidence="1">
    <location>
        <begin position="110"/>
        <end position="138"/>
    </location>
</feature>
<dbReference type="Gramene" id="TVU41874">
    <property type="protein sequence ID" value="TVU41874"/>
    <property type="gene ID" value="EJB05_15431"/>
</dbReference>
<dbReference type="EMBL" id="RWGY01000007">
    <property type="protein sequence ID" value="TVU41874.1"/>
    <property type="molecule type" value="Genomic_DNA"/>
</dbReference>
<proteinExistence type="predicted"/>